<name>A0A9D3T0W6_MEGAT</name>
<organism evidence="10 11">
    <name type="scientific">Megalops atlanticus</name>
    <name type="common">Tarpon</name>
    <name type="synonym">Clupea gigantea</name>
    <dbReference type="NCBI Taxonomy" id="7932"/>
    <lineage>
        <taxon>Eukaryota</taxon>
        <taxon>Metazoa</taxon>
        <taxon>Chordata</taxon>
        <taxon>Craniata</taxon>
        <taxon>Vertebrata</taxon>
        <taxon>Euteleostomi</taxon>
        <taxon>Actinopterygii</taxon>
        <taxon>Neopterygii</taxon>
        <taxon>Teleostei</taxon>
        <taxon>Elopiformes</taxon>
        <taxon>Megalopidae</taxon>
        <taxon>Megalops</taxon>
    </lineage>
</organism>
<accession>A0A9D3T0W6</accession>
<evidence type="ECO:0000256" key="6">
    <source>
        <dbReference type="ARBA" id="ARBA00023212"/>
    </source>
</evidence>
<reference evidence="10" key="1">
    <citation type="submission" date="2021-01" db="EMBL/GenBank/DDBJ databases">
        <authorList>
            <person name="Zahm M."/>
            <person name="Roques C."/>
            <person name="Cabau C."/>
            <person name="Klopp C."/>
            <person name="Donnadieu C."/>
            <person name="Jouanno E."/>
            <person name="Lampietro C."/>
            <person name="Louis A."/>
            <person name="Herpin A."/>
            <person name="Echchiki A."/>
            <person name="Berthelot C."/>
            <person name="Parey E."/>
            <person name="Roest-Crollius H."/>
            <person name="Braasch I."/>
            <person name="Postlethwait J."/>
            <person name="Bobe J."/>
            <person name="Montfort J."/>
            <person name="Bouchez O."/>
            <person name="Begum T."/>
            <person name="Mejri S."/>
            <person name="Adams A."/>
            <person name="Chen W.-J."/>
            <person name="Guiguen Y."/>
        </authorList>
    </citation>
    <scope>NUCLEOTIDE SEQUENCE</scope>
    <source>
        <strain evidence="10">YG-15Mar2019-1</strain>
        <tissue evidence="10">Brain</tissue>
    </source>
</reference>
<gene>
    <name evidence="10" type="ORF">MATL_G00236810</name>
</gene>
<evidence type="ECO:0000256" key="9">
    <source>
        <dbReference type="SAM" id="MobiDB-lite"/>
    </source>
</evidence>
<protein>
    <recommendedName>
        <fullName evidence="12">Outer dense fiber protein 2-like</fullName>
    </recommendedName>
</protein>
<dbReference type="GO" id="GO:1902018">
    <property type="term" value="P:negative regulation of cilium assembly"/>
    <property type="evidence" value="ECO:0007669"/>
    <property type="project" value="TreeGrafter"/>
</dbReference>
<comment type="subcellular location">
    <subcellularLocation>
        <location evidence="2">Cell projection</location>
        <location evidence="2">Cilium</location>
    </subcellularLocation>
    <subcellularLocation>
        <location evidence="1">Cytoplasm</location>
        <location evidence="1">Cytoskeleton</location>
        <location evidence="1">Microtubule organizing center</location>
        <location evidence="1">Centrosome</location>
        <location evidence="1">Centriole</location>
    </subcellularLocation>
</comment>
<sequence length="774" mass="88277">MKARTSSPVHVLVDEVTPVHVHVQRSRSLPSFPGQRALKKSSITPKQADRICSVIQASDWGFGQKEPAAAAQPAESRERRGEHSNTSAERGSELSSEDASLSPVDGSRMQAEDDAQCSDGPGGTGWTERRSLKHTDPNRRHTQLERSRSSCEDFSPENRACLLNTLMEAERAANAAAVQLMSFKEALGDDLNDSRLTAVDDRRMSRQKNLLLEKLEVFKAVNKSVRQQLKEFQNQEASRLETDRYIDVLLKKLTFAETENLCLKRDLSEKERRVEELAALRQKELEKMETAVHQAKTGESTRARLQGQLRHKESENSRLSVQLRGLERTMAEQKLEVERLKSEIAACEEKGREEKEALKKATRAQKHRAERFEAAVEKLYDQLREKDVKVAEAQAEVEALKRQQEGAQEERAPLEAQIILLKTQISDVTEQLQKERDNVRTANEDLLQKVEKLNSENSDLCLENAALKAAARDLEERVRSSAAELEDQAAVSQKHKDLAESYQIQVADLQKEVDELKTHLESLLKETETAKEGKDAEIEKVRRQLEPRVEELQAYPELLHAAGQRLQDSAESLALAEATATHKAQTAEHLQGKIDKQMEQLRSSLEMKNSLNEANAQLQLRIDSMQRRMEEVQQENRELIHRLSVQEEALQYSGRQVEQRSVECHALTRQLEAALADVRQEVSRVRENAGARERLLQNKILELETERDRRAKELKLLKQSKESVEKQYEVRLKELQLSLDQSESHKRSIQNYVDFLKNSYATMFEEGFSSDLPF</sequence>
<evidence type="ECO:0000256" key="2">
    <source>
        <dbReference type="ARBA" id="ARBA00004138"/>
    </source>
</evidence>
<keyword evidence="6" id="KW-0206">Cytoskeleton</keyword>
<feature type="compositionally biased region" description="Basic and acidic residues" evidence="9">
    <location>
        <begin position="127"/>
        <end position="151"/>
    </location>
</feature>
<evidence type="ECO:0000256" key="5">
    <source>
        <dbReference type="ARBA" id="ARBA00023054"/>
    </source>
</evidence>
<feature type="region of interest" description="Disordered" evidence="9">
    <location>
        <begin position="63"/>
        <end position="151"/>
    </location>
</feature>
<evidence type="ECO:0000256" key="7">
    <source>
        <dbReference type="ARBA" id="ARBA00023273"/>
    </source>
</evidence>
<dbReference type="OrthoDB" id="9948429at2759"/>
<evidence type="ECO:0000256" key="1">
    <source>
        <dbReference type="ARBA" id="ARBA00004114"/>
    </source>
</evidence>
<evidence type="ECO:0008006" key="12">
    <source>
        <dbReference type="Google" id="ProtNLM"/>
    </source>
</evidence>
<dbReference type="InterPro" id="IPR026099">
    <property type="entry name" value="Odf2-rel"/>
</dbReference>
<dbReference type="PANTHER" id="PTHR23162:SF7">
    <property type="entry name" value="PROTEIN BCAP"/>
    <property type="match status" value="1"/>
</dbReference>
<evidence type="ECO:0000313" key="11">
    <source>
        <dbReference type="Proteomes" id="UP001046870"/>
    </source>
</evidence>
<keyword evidence="11" id="KW-1185">Reference proteome</keyword>
<keyword evidence="7" id="KW-0966">Cell projection</keyword>
<comment type="similarity">
    <text evidence="3">Belongs to the ODF2 family.</text>
</comment>
<dbReference type="GO" id="GO:0005814">
    <property type="term" value="C:centriole"/>
    <property type="evidence" value="ECO:0007669"/>
    <property type="project" value="UniProtKB-SubCell"/>
</dbReference>
<feature type="compositionally biased region" description="Polar residues" evidence="9">
    <location>
        <begin position="84"/>
        <end position="99"/>
    </location>
</feature>
<comment type="caution">
    <text evidence="10">The sequence shown here is derived from an EMBL/GenBank/DDBJ whole genome shotgun (WGS) entry which is preliminary data.</text>
</comment>
<dbReference type="GO" id="GO:0005813">
    <property type="term" value="C:centrosome"/>
    <property type="evidence" value="ECO:0007669"/>
    <property type="project" value="TreeGrafter"/>
</dbReference>
<evidence type="ECO:0000256" key="4">
    <source>
        <dbReference type="ARBA" id="ARBA00022490"/>
    </source>
</evidence>
<evidence type="ECO:0000256" key="3">
    <source>
        <dbReference type="ARBA" id="ARBA00009316"/>
    </source>
</evidence>
<feature type="region of interest" description="Disordered" evidence="9">
    <location>
        <begin position="25"/>
        <end position="50"/>
    </location>
</feature>
<keyword evidence="5 8" id="KW-0175">Coiled coil</keyword>
<evidence type="ECO:0000313" key="10">
    <source>
        <dbReference type="EMBL" id="KAG7456520.1"/>
    </source>
</evidence>
<proteinExistence type="inferred from homology"/>
<feature type="coiled-coil region" evidence="8">
    <location>
        <begin position="215"/>
        <end position="544"/>
    </location>
</feature>
<evidence type="ECO:0000256" key="8">
    <source>
        <dbReference type="SAM" id="Coils"/>
    </source>
</evidence>
<dbReference type="EMBL" id="JAFDVH010000022">
    <property type="protein sequence ID" value="KAG7456520.1"/>
    <property type="molecule type" value="Genomic_DNA"/>
</dbReference>
<feature type="coiled-coil region" evidence="8">
    <location>
        <begin position="608"/>
        <end position="745"/>
    </location>
</feature>
<dbReference type="Proteomes" id="UP001046870">
    <property type="component" value="Chromosome 22"/>
</dbReference>
<dbReference type="PANTHER" id="PTHR23162">
    <property type="entry name" value="OUTER DENSE FIBER OF SPERM TAILS 2"/>
    <property type="match status" value="1"/>
</dbReference>
<keyword evidence="4" id="KW-0963">Cytoplasm</keyword>
<dbReference type="GO" id="GO:0036064">
    <property type="term" value="C:ciliary basal body"/>
    <property type="evidence" value="ECO:0007669"/>
    <property type="project" value="TreeGrafter"/>
</dbReference>
<dbReference type="AlphaFoldDB" id="A0A9D3T0W6"/>